<dbReference type="EMBL" id="NFEZ01000004">
    <property type="protein sequence ID" value="PLT46289.1"/>
    <property type="molecule type" value="Genomic_DNA"/>
</dbReference>
<accession>A0A2N5N7M1</accession>
<keyword evidence="3 6" id="KW-0378">Hydrolase</keyword>
<evidence type="ECO:0000259" key="5">
    <source>
        <dbReference type="Pfam" id="PF16875"/>
    </source>
</evidence>
<dbReference type="Gene3D" id="2.70.98.60">
    <property type="entry name" value="alpha-galactosidase from lactobacil brevis"/>
    <property type="match status" value="1"/>
</dbReference>
<sequence length="682" mass="76418">MKARGADSEPGRLLSRSAHRLGTGIGLFGAESDAGEGFRLTAGGAELTGLSPLLQPLGTETRQEEGRWRESARLAGAGLDIVCHTVFYEGEAVAERWLDIRNAGDQPLRIERIEPMRLRLEDGEYIVHAFDSDWGAEFEPRSEKLDVEFIAQTRWGRSSKGMHPWLTLERSDGRLVHLSPIWSGNWSASCRRTPSGIDAGAGLNEWAFFKTLQPGESMRTPSVAVVAGEGGDWHALSLPLARVGRRHWYPDNAVSRELPAEWNHWWSYEDTQIDAATFKANAAAAAELGFGVCTLDAGWFGSEDAEGGWHEQRGDWDKVNRMRFPGGVRECADEARRLGMRFGLWCEIEGLGRHAELAGRRPDFPARREGEPLGYVCLGNPQAREWAFAELDRLIRESGCEWVKLDFNVDPLGGCDRTDHGHGEGDGLFEHVRGLYEVLERLRAVHPEVLLENCSSGGLRLDLGMARVTHLSFLSDPDWPEHSLQVFWGASTFLAPERALHWSYSHWLGDFAKQRFDPQDPTLSEVRFDYYTRIGMLGAFGVSQKLPELPRRLAERLAVHVRDYREQVSRFVREADLYRLTAQPLRDGRGSRWAAFQYALGEEHLLAVFRLEGGEASRVVRLRGLRPDGAYELRELGGTSEPLLRSGASLLQDGLAFDGWAEEQSALYRLRLLPPEQPEASG</sequence>
<proteinExistence type="inferred from homology"/>
<dbReference type="GO" id="GO:0016052">
    <property type="term" value="P:carbohydrate catabolic process"/>
    <property type="evidence" value="ECO:0007669"/>
    <property type="project" value="InterPro"/>
</dbReference>
<protein>
    <recommendedName>
        <fullName evidence="2 3">Alpha-galactosidase</fullName>
        <ecNumber evidence="2 3">3.2.1.22</ecNumber>
    </recommendedName>
</protein>
<dbReference type="Pfam" id="PF02065">
    <property type="entry name" value="Melibiase"/>
    <property type="match status" value="1"/>
</dbReference>
<dbReference type="EC" id="3.2.1.22" evidence="2 3"/>
<dbReference type="PRINTS" id="PR00743">
    <property type="entry name" value="GLHYDRLASE36"/>
</dbReference>
<feature type="active site" description="Proton donor" evidence="4">
    <location>
        <position position="476"/>
    </location>
</feature>
<reference evidence="6 7" key="1">
    <citation type="submission" date="2017-05" db="EMBL/GenBank/DDBJ databases">
        <title>Functional genome analysis of Paenibacillus pasadenensis strain R16: insights on endophytic life style and antifungal activity.</title>
        <authorList>
            <person name="Passera A."/>
            <person name="Marcolungo L."/>
            <person name="Casati P."/>
            <person name="Brasca M."/>
            <person name="Quaglino F."/>
            <person name="Delledonne M."/>
        </authorList>
    </citation>
    <scope>NUCLEOTIDE SEQUENCE [LARGE SCALE GENOMIC DNA]</scope>
    <source>
        <strain evidence="6 7">R16</strain>
    </source>
</reference>
<dbReference type="InterPro" id="IPR002252">
    <property type="entry name" value="Glyco_hydro_36"/>
</dbReference>
<dbReference type="Gene3D" id="3.20.20.70">
    <property type="entry name" value="Aldolase class I"/>
    <property type="match status" value="1"/>
</dbReference>
<dbReference type="Proteomes" id="UP000234789">
    <property type="component" value="Unassembled WGS sequence"/>
</dbReference>
<dbReference type="AlphaFoldDB" id="A0A2N5N7M1"/>
<evidence type="ECO:0000256" key="3">
    <source>
        <dbReference type="PIRNR" id="PIRNR005536"/>
    </source>
</evidence>
<dbReference type="SUPFAM" id="SSF51445">
    <property type="entry name" value="(Trans)glycosidases"/>
    <property type="match status" value="1"/>
</dbReference>
<dbReference type="InterPro" id="IPR038417">
    <property type="entry name" value="Alpga-gal_N_sf"/>
</dbReference>
<dbReference type="OrthoDB" id="9758822at2"/>
<evidence type="ECO:0000313" key="6">
    <source>
        <dbReference type="EMBL" id="PLT46289.1"/>
    </source>
</evidence>
<dbReference type="PIRSF" id="PIRSF005536">
    <property type="entry name" value="Agal"/>
    <property type="match status" value="1"/>
</dbReference>
<organism evidence="6 7">
    <name type="scientific">Paenibacillus pasadenensis</name>
    <dbReference type="NCBI Taxonomy" id="217090"/>
    <lineage>
        <taxon>Bacteria</taxon>
        <taxon>Bacillati</taxon>
        <taxon>Bacillota</taxon>
        <taxon>Bacilli</taxon>
        <taxon>Bacillales</taxon>
        <taxon>Paenibacillaceae</taxon>
        <taxon>Paenibacillus</taxon>
    </lineage>
</organism>
<comment type="similarity">
    <text evidence="3">Belongs to the glycosyl hydrolase.</text>
</comment>
<name>A0A2N5N7M1_9BACL</name>
<keyword evidence="7" id="KW-1185">Reference proteome</keyword>
<dbReference type="Pfam" id="PF16875">
    <property type="entry name" value="Glyco_hydro_36N"/>
    <property type="match status" value="1"/>
</dbReference>
<keyword evidence="3 6" id="KW-0326">Glycosidase</keyword>
<evidence type="ECO:0000313" key="7">
    <source>
        <dbReference type="Proteomes" id="UP000234789"/>
    </source>
</evidence>
<evidence type="ECO:0000256" key="4">
    <source>
        <dbReference type="PIRSR" id="PIRSR005536-1"/>
    </source>
</evidence>
<dbReference type="InterPro" id="IPR017853">
    <property type="entry name" value="GH"/>
</dbReference>
<dbReference type="InterPro" id="IPR013785">
    <property type="entry name" value="Aldolase_TIM"/>
</dbReference>
<dbReference type="RefSeq" id="WP_052332829.1">
    <property type="nucleotide sequence ID" value="NZ_BIMM01000063.1"/>
</dbReference>
<comment type="caution">
    <text evidence="6">The sequence shown here is derived from an EMBL/GenBank/DDBJ whole genome shotgun (WGS) entry which is preliminary data.</text>
</comment>
<dbReference type="GO" id="GO:0004557">
    <property type="term" value="F:alpha-galactosidase activity"/>
    <property type="evidence" value="ECO:0007669"/>
    <property type="project" value="UniProtKB-UniRule"/>
</dbReference>
<feature type="active site" description="Nucleophile" evidence="4">
    <location>
        <position position="406"/>
    </location>
</feature>
<evidence type="ECO:0000256" key="1">
    <source>
        <dbReference type="ARBA" id="ARBA00001255"/>
    </source>
</evidence>
<comment type="catalytic activity">
    <reaction evidence="1 3">
        <text>Hydrolysis of terminal, non-reducing alpha-D-galactose residues in alpha-D-galactosides, including galactose oligosaccharides, galactomannans and galactolipids.</text>
        <dbReference type="EC" id="3.2.1.22"/>
    </reaction>
</comment>
<dbReference type="CDD" id="cd14791">
    <property type="entry name" value="GH36"/>
    <property type="match status" value="1"/>
</dbReference>
<evidence type="ECO:0000256" key="2">
    <source>
        <dbReference type="ARBA" id="ARBA00012755"/>
    </source>
</evidence>
<feature type="domain" description="Glycosyl hydrolase family 36 N-terminal" evidence="5">
    <location>
        <begin position="77"/>
        <end position="208"/>
    </location>
</feature>
<gene>
    <name evidence="6" type="ORF">B8V81_4720</name>
</gene>
<dbReference type="InterPro" id="IPR031704">
    <property type="entry name" value="Glyco_hydro_36_N"/>
</dbReference>